<dbReference type="Proteomes" id="UP000035352">
    <property type="component" value="Chromosome"/>
</dbReference>
<dbReference type="AlphaFoldDB" id="A0A0G3BUN4"/>
<feature type="domain" description="Methyltransferase FkbM" evidence="1">
    <location>
        <begin position="62"/>
        <end position="216"/>
    </location>
</feature>
<dbReference type="SUPFAM" id="SSF53335">
    <property type="entry name" value="S-adenosyl-L-methionine-dependent methyltransferases"/>
    <property type="match status" value="1"/>
</dbReference>
<organism evidence="2 3">
    <name type="scientific">Caldimonas brevitalea</name>
    <dbReference type="NCBI Taxonomy" id="413882"/>
    <lineage>
        <taxon>Bacteria</taxon>
        <taxon>Pseudomonadati</taxon>
        <taxon>Pseudomonadota</taxon>
        <taxon>Betaproteobacteria</taxon>
        <taxon>Burkholderiales</taxon>
        <taxon>Sphaerotilaceae</taxon>
        <taxon>Caldimonas</taxon>
    </lineage>
</organism>
<dbReference type="GO" id="GO:0008171">
    <property type="term" value="F:O-methyltransferase activity"/>
    <property type="evidence" value="ECO:0007669"/>
    <property type="project" value="TreeGrafter"/>
</dbReference>
<evidence type="ECO:0000313" key="3">
    <source>
        <dbReference type="Proteomes" id="UP000035352"/>
    </source>
</evidence>
<dbReference type="KEGG" id="pbh:AAW51_4385"/>
<protein>
    <recommendedName>
        <fullName evidence="1">Methyltransferase FkbM domain-containing protein</fullName>
    </recommendedName>
</protein>
<keyword evidence="3" id="KW-1185">Reference proteome</keyword>
<proteinExistence type="predicted"/>
<dbReference type="PANTHER" id="PTHR36973">
    <property type="entry name" value="SLL1456 PROTEIN-RELATED"/>
    <property type="match status" value="1"/>
</dbReference>
<reference evidence="2 3" key="1">
    <citation type="submission" date="2015-05" db="EMBL/GenBank/DDBJ databases">
        <authorList>
            <person name="Tang B."/>
            <person name="Yu Y."/>
        </authorList>
    </citation>
    <scope>NUCLEOTIDE SEQUENCE [LARGE SCALE GENOMIC DNA]</scope>
    <source>
        <strain evidence="2 3">DSM 7029</strain>
    </source>
</reference>
<accession>A0A0G3BUN4</accession>
<dbReference type="InterPro" id="IPR053188">
    <property type="entry name" value="FkbM_Methyltransferase"/>
</dbReference>
<dbReference type="EMBL" id="CP011371">
    <property type="protein sequence ID" value="AKJ31076.1"/>
    <property type="molecule type" value="Genomic_DNA"/>
</dbReference>
<dbReference type="Gene3D" id="3.40.50.150">
    <property type="entry name" value="Vaccinia Virus protein VP39"/>
    <property type="match status" value="1"/>
</dbReference>
<evidence type="ECO:0000259" key="1">
    <source>
        <dbReference type="Pfam" id="PF05050"/>
    </source>
</evidence>
<sequence>MSTSHDQGAALAGVPRPQHLLRLLHTAGKALPLEKELLLKVIRVHGHTFVSDWVDARSVVVDFGMNHGAFSTRMRRLFDCEVYGAEAHPVLCEQLPRDPHIHPYNVAIGGGPGTLRLSIYKQHCASVVFSQLEAEKAETVDVPSVSFGGFMEQAGIDHVDLLKCDIEGAEVAMLEAASDDELRRIGQVTIEFHDFLDANQREPVATITRRLEHLGFWHIDLSKNRMDVLFINQHWHPLSWSSKTHIAGVKYLRGARRIVGRRIGMQDLGDDGFRLA</sequence>
<dbReference type="Pfam" id="PF05050">
    <property type="entry name" value="Methyltransf_21"/>
    <property type="match status" value="1"/>
</dbReference>
<dbReference type="NCBIfam" id="TIGR01444">
    <property type="entry name" value="fkbM_fam"/>
    <property type="match status" value="1"/>
</dbReference>
<dbReference type="STRING" id="413882.AAW51_4385"/>
<gene>
    <name evidence="2" type="ORF">AAW51_4385</name>
</gene>
<dbReference type="InterPro" id="IPR006342">
    <property type="entry name" value="FkbM_mtfrase"/>
</dbReference>
<dbReference type="InterPro" id="IPR029063">
    <property type="entry name" value="SAM-dependent_MTases_sf"/>
</dbReference>
<evidence type="ECO:0000313" key="2">
    <source>
        <dbReference type="EMBL" id="AKJ31076.1"/>
    </source>
</evidence>
<name>A0A0G3BUN4_9BURK</name>
<dbReference type="PANTHER" id="PTHR36973:SF4">
    <property type="entry name" value="NODULATION PROTEIN"/>
    <property type="match status" value="1"/>
</dbReference>